<dbReference type="CDD" id="cd06223">
    <property type="entry name" value="PRTases_typeI"/>
    <property type="match status" value="1"/>
</dbReference>
<keyword evidence="2" id="KW-0808">Transferase</keyword>
<dbReference type="InterPro" id="IPR000836">
    <property type="entry name" value="PRTase_dom"/>
</dbReference>
<evidence type="ECO:0000313" key="5">
    <source>
        <dbReference type="Proteomes" id="UP000177481"/>
    </source>
</evidence>
<reference evidence="4 5" key="1">
    <citation type="journal article" date="2016" name="Nat. Commun.">
        <title>Thousands of microbial genomes shed light on interconnected biogeochemical processes in an aquifer system.</title>
        <authorList>
            <person name="Anantharaman K."/>
            <person name="Brown C.T."/>
            <person name="Hug L.A."/>
            <person name="Sharon I."/>
            <person name="Castelle C.J."/>
            <person name="Probst A.J."/>
            <person name="Thomas B.C."/>
            <person name="Singh A."/>
            <person name="Wilkins M.J."/>
            <person name="Karaoz U."/>
            <person name="Brodie E.L."/>
            <person name="Williams K.H."/>
            <person name="Hubbard S.S."/>
            <person name="Banfield J.F."/>
        </authorList>
    </citation>
    <scope>NUCLEOTIDE SEQUENCE [LARGE SCALE GENOMIC DNA]</scope>
</reference>
<evidence type="ECO:0000313" key="4">
    <source>
        <dbReference type="EMBL" id="OGD64967.1"/>
    </source>
</evidence>
<dbReference type="Gene3D" id="3.40.50.2020">
    <property type="match status" value="1"/>
</dbReference>
<dbReference type="EMBL" id="MEZX01000002">
    <property type="protein sequence ID" value="OGD64967.1"/>
    <property type="molecule type" value="Genomic_DNA"/>
</dbReference>
<accession>A0A1F5EC35</accession>
<dbReference type="GO" id="GO:0016757">
    <property type="term" value="F:glycosyltransferase activity"/>
    <property type="evidence" value="ECO:0007669"/>
    <property type="project" value="UniProtKB-KW"/>
</dbReference>
<feature type="domain" description="Phosphoribosyltransferase" evidence="3">
    <location>
        <begin position="12"/>
        <end position="148"/>
    </location>
</feature>
<proteinExistence type="predicted"/>
<evidence type="ECO:0000256" key="1">
    <source>
        <dbReference type="ARBA" id="ARBA00022676"/>
    </source>
</evidence>
<dbReference type="AlphaFoldDB" id="A0A1F5EC35"/>
<dbReference type="Pfam" id="PF00156">
    <property type="entry name" value="Pribosyltran"/>
    <property type="match status" value="1"/>
</dbReference>
<evidence type="ECO:0000256" key="2">
    <source>
        <dbReference type="ARBA" id="ARBA00022679"/>
    </source>
</evidence>
<protein>
    <recommendedName>
        <fullName evidence="3">Phosphoribosyltransferase domain-containing protein</fullName>
    </recommendedName>
</protein>
<comment type="caution">
    <text evidence="4">The sequence shown here is derived from an EMBL/GenBank/DDBJ whole genome shotgun (WGS) entry which is preliminary data.</text>
</comment>
<gene>
    <name evidence="4" type="ORF">A3A71_02890</name>
</gene>
<dbReference type="SUPFAM" id="SSF53271">
    <property type="entry name" value="PRTase-like"/>
    <property type="match status" value="1"/>
</dbReference>
<keyword evidence="1" id="KW-0328">Glycosyltransferase</keyword>
<sequence>MIIGWDRFNRAVNKTVESVESSPFCPNTIVAVGISGLIPATIVAKKLRCKDVQILVVESYSGKQRLQPRLVSLGLTALAGKQVLCVDDIVATGETFELVRQQILKHKPQAVKFAAPIISKRICKTYPDFWGEAVMRTKNDFIRFPWDEEGNGKLIP</sequence>
<dbReference type="Proteomes" id="UP000177481">
    <property type="component" value="Unassembled WGS sequence"/>
</dbReference>
<evidence type="ECO:0000259" key="3">
    <source>
        <dbReference type="Pfam" id="PF00156"/>
    </source>
</evidence>
<organism evidence="4 5">
    <name type="scientific">Candidatus Berkelbacteria bacterium RIFCSPLOWO2_01_FULL_50_28</name>
    <dbReference type="NCBI Taxonomy" id="1797471"/>
    <lineage>
        <taxon>Bacteria</taxon>
        <taxon>Candidatus Berkelbacteria</taxon>
    </lineage>
</organism>
<dbReference type="InterPro" id="IPR029057">
    <property type="entry name" value="PRTase-like"/>
</dbReference>
<dbReference type="STRING" id="1797471.A3A71_02890"/>
<dbReference type="PANTHER" id="PTHR43363:SF1">
    <property type="entry name" value="HYPOXANTHINE-GUANINE PHOSPHORIBOSYLTRANSFERASE"/>
    <property type="match status" value="1"/>
</dbReference>
<dbReference type="PANTHER" id="PTHR43363">
    <property type="entry name" value="HYPOXANTHINE PHOSPHORIBOSYLTRANSFERASE"/>
    <property type="match status" value="1"/>
</dbReference>
<name>A0A1F5EC35_9BACT</name>